<feature type="non-terminal residue" evidence="2">
    <location>
        <position position="1"/>
    </location>
</feature>
<organism evidence="2">
    <name type="scientific">Solanum chacoense</name>
    <name type="common">Chaco potato</name>
    <dbReference type="NCBI Taxonomy" id="4108"/>
    <lineage>
        <taxon>Eukaryota</taxon>
        <taxon>Viridiplantae</taxon>
        <taxon>Streptophyta</taxon>
        <taxon>Embryophyta</taxon>
        <taxon>Tracheophyta</taxon>
        <taxon>Spermatophyta</taxon>
        <taxon>Magnoliopsida</taxon>
        <taxon>eudicotyledons</taxon>
        <taxon>Gunneridae</taxon>
        <taxon>Pentapetalae</taxon>
        <taxon>asterids</taxon>
        <taxon>lamiids</taxon>
        <taxon>Solanales</taxon>
        <taxon>Solanaceae</taxon>
        <taxon>Solanoideae</taxon>
        <taxon>Solaneae</taxon>
        <taxon>Solanum</taxon>
    </lineage>
</organism>
<name>A0A0V0GLB2_SOLCH</name>
<feature type="chain" id="PRO_5006865393" evidence="1">
    <location>
        <begin position="18"/>
        <end position="73"/>
    </location>
</feature>
<keyword evidence="1" id="KW-0732">Signal</keyword>
<feature type="signal peptide" evidence="1">
    <location>
        <begin position="1"/>
        <end position="17"/>
    </location>
</feature>
<evidence type="ECO:0000313" key="2">
    <source>
        <dbReference type="EMBL" id="JAP08707.1"/>
    </source>
</evidence>
<sequence>RWWRDLWILTLVCVSQPFWSPMGYTNKCKASPIQLAKPENEERDKEDWKTIPFCMMWSIRSSPTLFVGWAIGQ</sequence>
<dbReference type="EMBL" id="GEDG01036423">
    <property type="protein sequence ID" value="JAP08707.1"/>
    <property type="molecule type" value="Transcribed_RNA"/>
</dbReference>
<proteinExistence type="predicted"/>
<protein>
    <submittedName>
        <fullName evidence="2">Putative ovule protein</fullName>
    </submittedName>
</protein>
<dbReference type="AlphaFoldDB" id="A0A0V0GLB2"/>
<reference evidence="2" key="1">
    <citation type="submission" date="2015-12" db="EMBL/GenBank/DDBJ databases">
        <title>Gene expression during late stages of embryo sac development: a critical building block for successful pollen-pistil interactions.</title>
        <authorList>
            <person name="Liu Y."/>
            <person name="Joly V."/>
            <person name="Sabar M."/>
            <person name="Matton D.P."/>
        </authorList>
    </citation>
    <scope>NUCLEOTIDE SEQUENCE</scope>
</reference>
<evidence type="ECO:0000256" key="1">
    <source>
        <dbReference type="SAM" id="SignalP"/>
    </source>
</evidence>
<accession>A0A0V0GLB2</accession>